<dbReference type="InterPro" id="IPR007837">
    <property type="entry name" value="DinB"/>
</dbReference>
<dbReference type="InterPro" id="IPR034660">
    <property type="entry name" value="DinB/YfiT-like"/>
</dbReference>
<organism evidence="3 4">
    <name type="scientific">Paenibacillus segetis</name>
    <dbReference type="NCBI Taxonomy" id="1325360"/>
    <lineage>
        <taxon>Bacteria</taxon>
        <taxon>Bacillati</taxon>
        <taxon>Bacillota</taxon>
        <taxon>Bacilli</taxon>
        <taxon>Bacillales</taxon>
        <taxon>Paenibacillaceae</taxon>
        <taxon>Paenibacillus</taxon>
    </lineage>
</organism>
<dbReference type="EMBL" id="BMFT01000001">
    <property type="protein sequence ID" value="GGH27450.1"/>
    <property type="molecule type" value="Genomic_DNA"/>
</dbReference>
<dbReference type="RefSeq" id="WP_188539892.1">
    <property type="nucleotide sequence ID" value="NZ_BMFT01000001.1"/>
</dbReference>
<keyword evidence="4" id="KW-1185">Reference proteome</keyword>
<name>A0ABQ1YKF3_9BACL</name>
<dbReference type="Proteomes" id="UP000659344">
    <property type="component" value="Unassembled WGS sequence"/>
</dbReference>
<comment type="similarity">
    <text evidence="1">Belongs to the DinB family.</text>
</comment>
<comment type="caution">
    <text evidence="3">The sequence shown here is derived from an EMBL/GenBank/DDBJ whole genome shotgun (WGS) entry which is preliminary data.</text>
</comment>
<evidence type="ECO:0000256" key="2">
    <source>
        <dbReference type="ARBA" id="ARBA00022723"/>
    </source>
</evidence>
<reference evidence="4" key="1">
    <citation type="journal article" date="2019" name="Int. J. Syst. Evol. Microbiol.">
        <title>The Global Catalogue of Microorganisms (GCM) 10K type strain sequencing project: providing services to taxonomists for standard genome sequencing and annotation.</title>
        <authorList>
            <consortium name="The Broad Institute Genomics Platform"/>
            <consortium name="The Broad Institute Genome Sequencing Center for Infectious Disease"/>
            <person name="Wu L."/>
            <person name="Ma J."/>
        </authorList>
    </citation>
    <scope>NUCLEOTIDE SEQUENCE [LARGE SCALE GENOMIC DNA]</scope>
    <source>
        <strain evidence="4">CGMCC 1.12769</strain>
    </source>
</reference>
<accession>A0ABQ1YKF3</accession>
<proteinExistence type="inferred from homology"/>
<dbReference type="Gene3D" id="1.20.120.450">
    <property type="entry name" value="dinb family like domain"/>
    <property type="match status" value="1"/>
</dbReference>
<protein>
    <recommendedName>
        <fullName evidence="5">Damage-inducible protein DinB</fullName>
    </recommendedName>
</protein>
<keyword evidence="2" id="KW-0479">Metal-binding</keyword>
<evidence type="ECO:0000313" key="4">
    <source>
        <dbReference type="Proteomes" id="UP000659344"/>
    </source>
</evidence>
<dbReference type="PANTHER" id="PTHR37302">
    <property type="entry name" value="SLR1116 PROTEIN"/>
    <property type="match status" value="1"/>
</dbReference>
<dbReference type="PANTHER" id="PTHR37302:SF1">
    <property type="entry name" value="PROTEIN DINB"/>
    <property type="match status" value="1"/>
</dbReference>
<evidence type="ECO:0000313" key="3">
    <source>
        <dbReference type="EMBL" id="GGH27450.1"/>
    </source>
</evidence>
<gene>
    <name evidence="3" type="ORF">GCM10008013_28900</name>
</gene>
<evidence type="ECO:0000256" key="1">
    <source>
        <dbReference type="ARBA" id="ARBA00008635"/>
    </source>
</evidence>
<dbReference type="Pfam" id="PF05163">
    <property type="entry name" value="DinB"/>
    <property type="match status" value="1"/>
</dbReference>
<dbReference type="SUPFAM" id="SSF109854">
    <property type="entry name" value="DinB/YfiT-like putative metalloenzymes"/>
    <property type="match status" value="1"/>
</dbReference>
<evidence type="ECO:0008006" key="5">
    <source>
        <dbReference type="Google" id="ProtNLM"/>
    </source>
</evidence>
<sequence length="150" mass="17392">MKTIQKMFEHLNWANQRILETLQNVKNGGLDQQLRLFSHILNAEQVWVTRLKGMDSSQMPIWSDGDITVCAKLIKQNEESYKTFLAEITENDLDSLITYRNSNGEEFKTSIRDILTHVALHGQYHRGQINSRLRADGIDPVSIDYIIFVR</sequence>